<comment type="similarity">
    <text evidence="5">Belongs to the CDS family.</text>
</comment>
<evidence type="ECO:0000256" key="17">
    <source>
        <dbReference type="ARBA" id="ARBA00023264"/>
    </source>
</evidence>
<dbReference type="RefSeq" id="WP_130429564.1">
    <property type="nucleotide sequence ID" value="NZ_CP034841.1"/>
</dbReference>
<dbReference type="Proteomes" id="UP000289326">
    <property type="component" value="Chromosome"/>
</dbReference>
<accession>A0A4P6MTS8</accession>
<evidence type="ECO:0000256" key="4">
    <source>
        <dbReference type="ARBA" id="ARBA00005189"/>
    </source>
</evidence>
<evidence type="ECO:0000256" key="15">
    <source>
        <dbReference type="ARBA" id="ARBA00023136"/>
    </source>
</evidence>
<keyword evidence="12" id="KW-0548">Nucleotidyltransferase</keyword>
<evidence type="ECO:0000256" key="2">
    <source>
        <dbReference type="ARBA" id="ARBA00004651"/>
    </source>
</evidence>
<feature type="transmembrane region" description="Helical" evidence="24">
    <location>
        <begin position="220"/>
        <end position="239"/>
    </location>
</feature>
<keyword evidence="14" id="KW-0443">Lipid metabolism</keyword>
<comment type="pathway">
    <text evidence="3">Phospholipid metabolism; CDP-diacylglycerol biosynthesis; CDP-diacylglycerol from sn-glycerol 3-phosphate: step 3/3.</text>
</comment>
<dbReference type="GO" id="GO:0016024">
    <property type="term" value="P:CDP-diacylglycerol biosynthetic process"/>
    <property type="evidence" value="ECO:0007669"/>
    <property type="project" value="TreeGrafter"/>
</dbReference>
<evidence type="ECO:0000256" key="18">
    <source>
        <dbReference type="ARBA" id="ARBA00029893"/>
    </source>
</evidence>
<sequence>MNKKTINERVIPGILTAVFFLGSLIPLSIFSSQHYIARIFSFIFVGIVASILTYEFFKSQRLKWYWILTLVLISLTLVFIPVEEITLKWLNFKTSSDEFDLKLLVEYTRIIALDPFVIIVCLILAIMLLVIELFTRNYSHFSQRIARLLIAFATLYFLTIFFKIFHLYVVLSNTWVYWFSITLIAVLVDVFSFIFGISLGRKFITQPFSPIISPNKSWEGFIGGVFAGIISAFILVYSLDLFDNNYLKIIFSLLAPLFAVLGDLYFSYIKRLNGLKDYSKILRGHGGLLDRIDSICFITVLSYVLILFSNI</sequence>
<feature type="transmembrane region" description="Helical" evidence="24">
    <location>
        <begin position="245"/>
        <end position="268"/>
    </location>
</feature>
<dbReference type="PANTHER" id="PTHR46382:SF1">
    <property type="entry name" value="PHOSPHATIDATE CYTIDYLYLTRANSFERASE"/>
    <property type="match status" value="1"/>
</dbReference>
<proteinExistence type="inferred from homology"/>
<evidence type="ECO:0000256" key="16">
    <source>
        <dbReference type="ARBA" id="ARBA00023209"/>
    </source>
</evidence>
<protein>
    <recommendedName>
        <fullName evidence="7">Phosphatidate cytidylyltransferase</fullName>
        <ecNumber evidence="6">2.7.7.41</ecNumber>
    </recommendedName>
    <alternativeName>
        <fullName evidence="20">CDP-DAG synthase</fullName>
    </alternativeName>
    <alternativeName>
        <fullName evidence="22">CDP-DG synthase</fullName>
    </alternativeName>
    <alternativeName>
        <fullName evidence="18">CDP-diacylglycerol synthase</fullName>
    </alternativeName>
    <alternativeName>
        <fullName evidence="21">CDP-diglyceride pyrophosphorylase</fullName>
    </alternativeName>
    <alternativeName>
        <fullName evidence="23">CDP-diglyceride synthase</fullName>
    </alternativeName>
    <alternativeName>
        <fullName evidence="19">CTP:phosphatidate cytidylyltransferase</fullName>
    </alternativeName>
</protein>
<keyword evidence="13 24" id="KW-1133">Transmembrane helix</keyword>
<gene>
    <name evidence="25" type="ORF">EG856_02565</name>
</gene>
<keyword evidence="16" id="KW-0594">Phospholipid biosynthesis</keyword>
<keyword evidence="9" id="KW-0444">Lipid biosynthesis</keyword>
<evidence type="ECO:0000256" key="21">
    <source>
        <dbReference type="ARBA" id="ARBA00032396"/>
    </source>
</evidence>
<evidence type="ECO:0000256" key="24">
    <source>
        <dbReference type="SAM" id="Phobius"/>
    </source>
</evidence>
<keyword evidence="26" id="KW-1185">Reference proteome</keyword>
<dbReference type="OrthoDB" id="9799199at2"/>
<keyword evidence="15 24" id="KW-0472">Membrane</keyword>
<evidence type="ECO:0000256" key="19">
    <source>
        <dbReference type="ARBA" id="ARBA00031825"/>
    </source>
</evidence>
<feature type="transmembrane region" description="Helical" evidence="24">
    <location>
        <begin position="175"/>
        <end position="199"/>
    </location>
</feature>
<evidence type="ECO:0000256" key="3">
    <source>
        <dbReference type="ARBA" id="ARBA00005119"/>
    </source>
</evidence>
<feature type="transmembrane region" description="Helical" evidence="24">
    <location>
        <begin position="110"/>
        <end position="134"/>
    </location>
</feature>
<evidence type="ECO:0000313" key="26">
    <source>
        <dbReference type="Proteomes" id="UP000289326"/>
    </source>
</evidence>
<dbReference type="KEGG" id="mphi:EG856_02565"/>
<name>A0A4P6MTS8_9BACT</name>
<organism evidence="25 26">
    <name type="scientific">Mycoplasmopsis phocirhinis</name>
    <dbReference type="NCBI Taxonomy" id="142650"/>
    <lineage>
        <taxon>Bacteria</taxon>
        <taxon>Bacillati</taxon>
        <taxon>Mycoplasmatota</taxon>
        <taxon>Mycoplasmoidales</taxon>
        <taxon>Metamycoplasmataceae</taxon>
        <taxon>Mycoplasmopsis</taxon>
    </lineage>
</organism>
<evidence type="ECO:0000256" key="23">
    <source>
        <dbReference type="ARBA" id="ARBA00033406"/>
    </source>
</evidence>
<comment type="catalytic activity">
    <reaction evidence="1">
        <text>a 1,2-diacyl-sn-glycero-3-phosphate + CTP + H(+) = a CDP-1,2-diacyl-sn-glycerol + diphosphate</text>
        <dbReference type="Rhea" id="RHEA:16229"/>
        <dbReference type="ChEBI" id="CHEBI:15378"/>
        <dbReference type="ChEBI" id="CHEBI:33019"/>
        <dbReference type="ChEBI" id="CHEBI:37563"/>
        <dbReference type="ChEBI" id="CHEBI:58332"/>
        <dbReference type="ChEBI" id="CHEBI:58608"/>
        <dbReference type="EC" id="2.7.7.41"/>
    </reaction>
</comment>
<keyword evidence="11 24" id="KW-0812">Transmembrane</keyword>
<evidence type="ECO:0000256" key="9">
    <source>
        <dbReference type="ARBA" id="ARBA00022516"/>
    </source>
</evidence>
<feature type="transmembrane region" description="Helical" evidence="24">
    <location>
        <begin position="35"/>
        <end position="57"/>
    </location>
</feature>
<keyword evidence="8" id="KW-1003">Cell membrane</keyword>
<dbReference type="EC" id="2.7.7.41" evidence="6"/>
<evidence type="ECO:0000256" key="7">
    <source>
        <dbReference type="ARBA" id="ARBA00019373"/>
    </source>
</evidence>
<evidence type="ECO:0000256" key="22">
    <source>
        <dbReference type="ARBA" id="ARBA00032743"/>
    </source>
</evidence>
<dbReference type="EMBL" id="CP034841">
    <property type="protein sequence ID" value="QBF34787.1"/>
    <property type="molecule type" value="Genomic_DNA"/>
</dbReference>
<evidence type="ECO:0000256" key="1">
    <source>
        <dbReference type="ARBA" id="ARBA00001698"/>
    </source>
</evidence>
<feature type="transmembrane region" description="Helical" evidence="24">
    <location>
        <begin position="146"/>
        <end position="169"/>
    </location>
</feature>
<evidence type="ECO:0000256" key="20">
    <source>
        <dbReference type="ARBA" id="ARBA00032253"/>
    </source>
</evidence>
<feature type="transmembrane region" description="Helical" evidence="24">
    <location>
        <begin position="12"/>
        <end position="29"/>
    </location>
</feature>
<feature type="transmembrane region" description="Helical" evidence="24">
    <location>
        <begin position="64"/>
        <end position="82"/>
    </location>
</feature>
<evidence type="ECO:0000256" key="10">
    <source>
        <dbReference type="ARBA" id="ARBA00022679"/>
    </source>
</evidence>
<evidence type="ECO:0000256" key="5">
    <source>
        <dbReference type="ARBA" id="ARBA00010185"/>
    </source>
</evidence>
<evidence type="ECO:0000256" key="14">
    <source>
        <dbReference type="ARBA" id="ARBA00023098"/>
    </source>
</evidence>
<evidence type="ECO:0000256" key="6">
    <source>
        <dbReference type="ARBA" id="ARBA00012487"/>
    </source>
</evidence>
<evidence type="ECO:0000313" key="25">
    <source>
        <dbReference type="EMBL" id="QBF34787.1"/>
    </source>
</evidence>
<comment type="subcellular location">
    <subcellularLocation>
        <location evidence="2">Cell membrane</location>
        <topology evidence="2">Multi-pass membrane protein</topology>
    </subcellularLocation>
</comment>
<keyword evidence="17" id="KW-1208">Phospholipid metabolism</keyword>
<dbReference type="Pfam" id="PF01148">
    <property type="entry name" value="CTP_transf_1"/>
    <property type="match status" value="1"/>
</dbReference>
<dbReference type="PANTHER" id="PTHR46382">
    <property type="entry name" value="PHOSPHATIDATE CYTIDYLYLTRANSFERASE"/>
    <property type="match status" value="1"/>
</dbReference>
<evidence type="ECO:0000256" key="13">
    <source>
        <dbReference type="ARBA" id="ARBA00022989"/>
    </source>
</evidence>
<evidence type="ECO:0000256" key="8">
    <source>
        <dbReference type="ARBA" id="ARBA00022475"/>
    </source>
</evidence>
<feature type="transmembrane region" description="Helical" evidence="24">
    <location>
        <begin position="288"/>
        <end position="308"/>
    </location>
</feature>
<dbReference type="GO" id="GO:0004605">
    <property type="term" value="F:phosphatidate cytidylyltransferase activity"/>
    <property type="evidence" value="ECO:0007669"/>
    <property type="project" value="UniProtKB-EC"/>
</dbReference>
<comment type="pathway">
    <text evidence="4">Lipid metabolism.</text>
</comment>
<keyword evidence="10" id="KW-0808">Transferase</keyword>
<reference evidence="25 26" key="1">
    <citation type="submission" date="2019-01" db="EMBL/GenBank/DDBJ databases">
        <title>Complete sequence and annotation of the Mycoplasma phocirhinis strain 852T genome.</title>
        <authorList>
            <person name="Frasca S.Jr."/>
            <person name="Kutish G.F."/>
            <person name="Castellanos Gell J."/>
            <person name="Michaels D.L."/>
            <person name="Brown D.R."/>
        </authorList>
    </citation>
    <scope>NUCLEOTIDE SEQUENCE [LARGE SCALE GENOMIC DNA]</scope>
    <source>
        <strain evidence="25 26">852</strain>
    </source>
</reference>
<dbReference type="GO" id="GO:0005886">
    <property type="term" value="C:plasma membrane"/>
    <property type="evidence" value="ECO:0007669"/>
    <property type="project" value="UniProtKB-SubCell"/>
</dbReference>
<evidence type="ECO:0000256" key="12">
    <source>
        <dbReference type="ARBA" id="ARBA00022695"/>
    </source>
</evidence>
<evidence type="ECO:0000256" key="11">
    <source>
        <dbReference type="ARBA" id="ARBA00022692"/>
    </source>
</evidence>
<dbReference type="AlphaFoldDB" id="A0A4P6MTS8"/>